<evidence type="ECO:0000256" key="3">
    <source>
        <dbReference type="ARBA" id="ARBA00009214"/>
    </source>
</evidence>
<dbReference type="Pfam" id="PF00168">
    <property type="entry name" value="C2"/>
    <property type="match status" value="1"/>
</dbReference>
<feature type="chain" id="PRO_5018563469" evidence="8">
    <location>
        <begin position="27"/>
        <end position="511"/>
    </location>
</feature>
<evidence type="ECO:0000256" key="4">
    <source>
        <dbReference type="ARBA" id="ARBA00022525"/>
    </source>
</evidence>
<dbReference type="GO" id="GO:0001913">
    <property type="term" value="P:T cell mediated cytotoxicity"/>
    <property type="evidence" value="ECO:0007669"/>
    <property type="project" value="TreeGrafter"/>
</dbReference>
<keyword evidence="5" id="KW-0204">Cytolysis</keyword>
<feature type="signal peptide" evidence="8">
    <location>
        <begin position="1"/>
        <end position="26"/>
    </location>
</feature>
<feature type="domain" description="C2" evidence="9">
    <location>
        <begin position="343"/>
        <end position="456"/>
    </location>
</feature>
<organism evidence="11 12">
    <name type="scientific">Amphilophus citrinellus</name>
    <name type="common">Midas cichlid</name>
    <name type="synonym">Cichlasoma citrinellum</name>
    <dbReference type="NCBI Taxonomy" id="61819"/>
    <lineage>
        <taxon>Eukaryota</taxon>
        <taxon>Metazoa</taxon>
        <taxon>Chordata</taxon>
        <taxon>Craniata</taxon>
        <taxon>Vertebrata</taxon>
        <taxon>Euteleostomi</taxon>
        <taxon>Actinopterygii</taxon>
        <taxon>Neopterygii</taxon>
        <taxon>Teleostei</taxon>
        <taxon>Neoteleostei</taxon>
        <taxon>Acanthomorphata</taxon>
        <taxon>Ovalentaria</taxon>
        <taxon>Cichlomorphae</taxon>
        <taxon>Cichliformes</taxon>
        <taxon>Cichlidae</taxon>
        <taxon>New World cichlids</taxon>
        <taxon>Cichlasomatinae</taxon>
        <taxon>Heroini</taxon>
        <taxon>Amphilophus</taxon>
    </lineage>
</organism>
<evidence type="ECO:0000256" key="7">
    <source>
        <dbReference type="ARBA" id="ARBA00023157"/>
    </source>
</evidence>
<dbReference type="GO" id="GO:0005576">
    <property type="term" value="C:extracellular region"/>
    <property type="evidence" value="ECO:0007669"/>
    <property type="project" value="UniProtKB-SubCell"/>
</dbReference>
<dbReference type="Ensembl" id="ENSACIT00000031221.1">
    <property type="protein sequence ID" value="ENSACIP00000030426.1"/>
    <property type="gene ID" value="ENSACIG00000023464.1"/>
</dbReference>
<keyword evidence="8" id="KW-0732">Signal</keyword>
<accession>A0A3Q0SZX4</accession>
<dbReference type="GO" id="GO:0001771">
    <property type="term" value="P:immunological synapse formation"/>
    <property type="evidence" value="ECO:0007669"/>
    <property type="project" value="TreeGrafter"/>
</dbReference>
<keyword evidence="12" id="KW-1185">Reference proteome</keyword>
<dbReference type="PROSITE" id="PS00279">
    <property type="entry name" value="MACPF_1"/>
    <property type="match status" value="1"/>
</dbReference>
<dbReference type="InterPro" id="IPR052784">
    <property type="entry name" value="Perforin-1_pore-forming"/>
</dbReference>
<evidence type="ECO:0000256" key="5">
    <source>
        <dbReference type="ARBA" id="ARBA00022852"/>
    </source>
</evidence>
<keyword evidence="7" id="KW-1015">Disulfide bond</keyword>
<dbReference type="SUPFAM" id="SSF49562">
    <property type="entry name" value="C2 domain (Calcium/lipid-binding domain, CaLB)"/>
    <property type="match status" value="1"/>
</dbReference>
<sequence length="511" mass="57476">MLFLSTLPPFYLGLFFFLSYNSPVLSCQTGTQGECESAPFVPGHSLVGAGFDVVSARQTGAFVVDVHKYLTPNGTCTLCSNPLQGNTLQKLSHSFVCQVGLNLDDLESDDQIVGGTGSEVYKFATHSAKEDDYTFSVHGITCKHYSYRVANEPLLTEEFKKAVNNLPEEYSLTEKDQYDALIQTYGTHYIHQIHLGGRLRRVTAVRTCLASLNGLSSQEVQEADVPAHSHQTIKLSSDRPSCMKVLENRDEATNYNADLHKHHTEVAGGTAWSGDFSLTHNNSLDLVHWLNSLKGSPGVVSYSLLPLYELMPTETQKAEMKKATLAYLLSKTIQSSHRELFCWLLDNLASNCCPIQTRRGMLNVTNIKAWNLWGDDWDITDSYGIMKIDNVYRRTSLIYSNNPEWNTDHELGTVNTNSELTVEIWDEDPSYDDLLVKCTKQLRMGTHTFTCHSGKSGFEVTYTLICNPHLTGDKCERYKPKSRILQIKEHIHPPKLVLHFTLFCQYVTYTG</sequence>
<reference evidence="11" key="2">
    <citation type="submission" date="2025-09" db="UniProtKB">
        <authorList>
            <consortium name="Ensembl"/>
        </authorList>
    </citation>
    <scope>IDENTIFICATION</scope>
</reference>
<dbReference type="Pfam" id="PF01823">
    <property type="entry name" value="MACPF"/>
    <property type="match status" value="1"/>
</dbReference>
<dbReference type="InterPro" id="IPR020864">
    <property type="entry name" value="MACPF"/>
</dbReference>
<comment type="similarity">
    <text evidence="3">Belongs to the complement C6/C7/C8/C9 family.</text>
</comment>
<dbReference type="PROSITE" id="PS50004">
    <property type="entry name" value="C2"/>
    <property type="match status" value="1"/>
</dbReference>
<dbReference type="InterPro" id="IPR020863">
    <property type="entry name" value="MACPF_CS"/>
</dbReference>
<name>A0A3Q0SZX4_AMPCI</name>
<dbReference type="InterPro" id="IPR000008">
    <property type="entry name" value="C2_dom"/>
</dbReference>
<keyword evidence="6" id="KW-0472">Membrane</keyword>
<protein>
    <submittedName>
        <fullName evidence="11">Uncharacterized protein</fullName>
    </submittedName>
</protein>
<dbReference type="PANTHER" id="PTHR46096">
    <property type="entry name" value="PERFORIN-1"/>
    <property type="match status" value="1"/>
</dbReference>
<dbReference type="GO" id="GO:0051607">
    <property type="term" value="P:defense response to virus"/>
    <property type="evidence" value="ECO:0007669"/>
    <property type="project" value="TreeGrafter"/>
</dbReference>
<evidence type="ECO:0000313" key="12">
    <source>
        <dbReference type="Proteomes" id="UP000261340"/>
    </source>
</evidence>
<dbReference type="PANTHER" id="PTHR46096:SF1">
    <property type="entry name" value="PERFORIN 1.5"/>
    <property type="match status" value="1"/>
</dbReference>
<dbReference type="AlphaFoldDB" id="A0A3Q0SZX4"/>
<dbReference type="Proteomes" id="UP000261340">
    <property type="component" value="Unplaced"/>
</dbReference>
<dbReference type="PROSITE" id="PS51412">
    <property type="entry name" value="MACPF_2"/>
    <property type="match status" value="1"/>
</dbReference>
<proteinExistence type="inferred from homology"/>
<dbReference type="GO" id="GO:0022829">
    <property type="term" value="F:wide pore channel activity"/>
    <property type="evidence" value="ECO:0007669"/>
    <property type="project" value="TreeGrafter"/>
</dbReference>
<evidence type="ECO:0000256" key="1">
    <source>
        <dbReference type="ARBA" id="ARBA00004370"/>
    </source>
</evidence>
<dbReference type="InterPro" id="IPR035892">
    <property type="entry name" value="C2_domain_sf"/>
</dbReference>
<dbReference type="GO" id="GO:0016020">
    <property type="term" value="C:membrane"/>
    <property type="evidence" value="ECO:0007669"/>
    <property type="project" value="UniProtKB-SubCell"/>
</dbReference>
<comment type="subcellular location">
    <subcellularLocation>
        <location evidence="1">Membrane</location>
    </subcellularLocation>
    <subcellularLocation>
        <location evidence="2">Secreted</location>
    </subcellularLocation>
</comment>
<dbReference type="SMART" id="SM00457">
    <property type="entry name" value="MACPF"/>
    <property type="match status" value="1"/>
</dbReference>
<dbReference type="GeneTree" id="ENSGT00990000204057"/>
<evidence type="ECO:0000256" key="2">
    <source>
        <dbReference type="ARBA" id="ARBA00004613"/>
    </source>
</evidence>
<evidence type="ECO:0000256" key="6">
    <source>
        <dbReference type="ARBA" id="ARBA00023136"/>
    </source>
</evidence>
<feature type="domain" description="MACPF" evidence="10">
    <location>
        <begin position="1"/>
        <end position="340"/>
    </location>
</feature>
<reference evidence="11" key="1">
    <citation type="submission" date="2025-08" db="UniProtKB">
        <authorList>
            <consortium name="Ensembl"/>
        </authorList>
    </citation>
    <scope>IDENTIFICATION</scope>
</reference>
<evidence type="ECO:0000259" key="9">
    <source>
        <dbReference type="PROSITE" id="PS50004"/>
    </source>
</evidence>
<evidence type="ECO:0000313" key="11">
    <source>
        <dbReference type="Ensembl" id="ENSACIP00000030426.1"/>
    </source>
</evidence>
<dbReference type="Gene3D" id="2.60.40.150">
    <property type="entry name" value="C2 domain"/>
    <property type="match status" value="1"/>
</dbReference>
<keyword evidence="4" id="KW-0964">Secreted</keyword>
<dbReference type="GO" id="GO:0031640">
    <property type="term" value="P:killing of cells of another organism"/>
    <property type="evidence" value="ECO:0007669"/>
    <property type="project" value="UniProtKB-KW"/>
</dbReference>
<evidence type="ECO:0000256" key="8">
    <source>
        <dbReference type="SAM" id="SignalP"/>
    </source>
</evidence>
<evidence type="ECO:0000259" key="10">
    <source>
        <dbReference type="PROSITE" id="PS51412"/>
    </source>
</evidence>